<dbReference type="OrthoDB" id="2803764at2759"/>
<dbReference type="Proteomes" id="UP000186601">
    <property type="component" value="Unassembled WGS sequence"/>
</dbReference>
<reference evidence="2 3" key="1">
    <citation type="submission" date="2018-02" db="EMBL/GenBank/DDBJ databases">
        <title>Genome sequence of the basidiomycete white-rot fungus Phlebia centrifuga.</title>
        <authorList>
            <person name="Granchi Z."/>
            <person name="Peng M."/>
            <person name="de Vries R.P."/>
            <person name="Hilden K."/>
            <person name="Makela M.R."/>
            <person name="Grigoriev I."/>
            <person name="Riley R."/>
        </authorList>
    </citation>
    <scope>NUCLEOTIDE SEQUENCE [LARGE SCALE GENOMIC DNA]</scope>
    <source>
        <strain evidence="2 3">FBCC195</strain>
    </source>
</reference>
<organism evidence="2 3">
    <name type="scientific">Hermanssonia centrifuga</name>
    <dbReference type="NCBI Taxonomy" id="98765"/>
    <lineage>
        <taxon>Eukaryota</taxon>
        <taxon>Fungi</taxon>
        <taxon>Dikarya</taxon>
        <taxon>Basidiomycota</taxon>
        <taxon>Agaricomycotina</taxon>
        <taxon>Agaricomycetes</taxon>
        <taxon>Polyporales</taxon>
        <taxon>Meruliaceae</taxon>
        <taxon>Hermanssonia</taxon>
    </lineage>
</organism>
<gene>
    <name evidence="2" type="ORF">PHLCEN_2v11493</name>
</gene>
<accession>A0A2R6NJU2</accession>
<feature type="compositionally biased region" description="Polar residues" evidence="1">
    <location>
        <begin position="172"/>
        <end position="184"/>
    </location>
</feature>
<name>A0A2R6NJU2_9APHY</name>
<sequence>MQIAIIAYNINELCIKERRADAEVIAMYHKKHPGTNVTPLLRTPFMTEENSEYSDDNRRQDAYKKAGLTDQDIANGVKVLEQISLSWRSKKLRNTYHELDFYHNQKIRKIDKPSAPSRPRADLGRFCDEPPKRRIFRFMLSSRWVQNNPGIPVQVKRGGSSGFSDDKYSTDEYFQSSSSESDGQNALKKATIEEQEDQ</sequence>
<evidence type="ECO:0000313" key="2">
    <source>
        <dbReference type="EMBL" id="PSR72637.1"/>
    </source>
</evidence>
<dbReference type="AlphaFoldDB" id="A0A2R6NJU2"/>
<dbReference type="EMBL" id="MLYV02001149">
    <property type="protein sequence ID" value="PSR72637.1"/>
    <property type="molecule type" value="Genomic_DNA"/>
</dbReference>
<comment type="caution">
    <text evidence="2">The sequence shown here is derived from an EMBL/GenBank/DDBJ whole genome shotgun (WGS) entry which is preliminary data.</text>
</comment>
<evidence type="ECO:0000256" key="1">
    <source>
        <dbReference type="SAM" id="MobiDB-lite"/>
    </source>
</evidence>
<evidence type="ECO:0000313" key="3">
    <source>
        <dbReference type="Proteomes" id="UP000186601"/>
    </source>
</evidence>
<proteinExistence type="predicted"/>
<protein>
    <submittedName>
        <fullName evidence="2">Uncharacterized protein</fullName>
    </submittedName>
</protein>
<feature type="region of interest" description="Disordered" evidence="1">
    <location>
        <begin position="149"/>
        <end position="198"/>
    </location>
</feature>
<keyword evidence="3" id="KW-1185">Reference proteome</keyword>